<dbReference type="OrthoDB" id="2160599at2759"/>
<accession>A0A9W8AQ76</accession>
<dbReference type="AlphaFoldDB" id="A0A9W8AQ76"/>
<feature type="non-terminal residue" evidence="2">
    <location>
        <position position="155"/>
    </location>
</feature>
<proteinExistence type="predicted"/>
<name>A0A9W8AQ76_9FUNG</name>
<sequence>MSDLPAQPLSGSQDLLTRFHLAGLYQRYVQPYNPSPDELAQAAKRSDAERDSTAPPPATPGAAPQTGSREMPEHFLEYIRDLPGTTNLNFEPSTYLRDLVFQPSGEPVPLVPLNARNLVDQFLTHTGPLAGGPSDTSFDLGHPNITSSGKPTLVI</sequence>
<evidence type="ECO:0000313" key="2">
    <source>
        <dbReference type="EMBL" id="KAJ1956490.1"/>
    </source>
</evidence>
<feature type="region of interest" description="Disordered" evidence="1">
    <location>
        <begin position="30"/>
        <end position="72"/>
    </location>
</feature>
<keyword evidence="3" id="KW-1185">Reference proteome</keyword>
<reference evidence="2" key="1">
    <citation type="submission" date="2022-07" db="EMBL/GenBank/DDBJ databases">
        <title>Phylogenomic reconstructions and comparative analyses of Kickxellomycotina fungi.</title>
        <authorList>
            <person name="Reynolds N.K."/>
            <person name="Stajich J.E."/>
            <person name="Barry K."/>
            <person name="Grigoriev I.V."/>
            <person name="Crous P."/>
            <person name="Smith M.E."/>
        </authorList>
    </citation>
    <scope>NUCLEOTIDE SEQUENCE</scope>
    <source>
        <strain evidence="2">RSA 1196</strain>
    </source>
</reference>
<evidence type="ECO:0000313" key="3">
    <source>
        <dbReference type="Proteomes" id="UP001150925"/>
    </source>
</evidence>
<evidence type="ECO:0000256" key="1">
    <source>
        <dbReference type="SAM" id="MobiDB-lite"/>
    </source>
</evidence>
<comment type="caution">
    <text evidence="2">The sequence shown here is derived from an EMBL/GenBank/DDBJ whole genome shotgun (WGS) entry which is preliminary data.</text>
</comment>
<organism evidence="2 3">
    <name type="scientific">Dispira parvispora</name>
    <dbReference type="NCBI Taxonomy" id="1520584"/>
    <lineage>
        <taxon>Eukaryota</taxon>
        <taxon>Fungi</taxon>
        <taxon>Fungi incertae sedis</taxon>
        <taxon>Zoopagomycota</taxon>
        <taxon>Kickxellomycotina</taxon>
        <taxon>Dimargaritomycetes</taxon>
        <taxon>Dimargaritales</taxon>
        <taxon>Dimargaritaceae</taxon>
        <taxon>Dispira</taxon>
    </lineage>
</organism>
<gene>
    <name evidence="2" type="ORF">IWQ62_005289</name>
</gene>
<dbReference type="Proteomes" id="UP001150925">
    <property type="component" value="Unassembled WGS sequence"/>
</dbReference>
<protein>
    <submittedName>
        <fullName evidence="2">Uncharacterized protein</fullName>
    </submittedName>
</protein>
<dbReference type="EMBL" id="JANBPY010002117">
    <property type="protein sequence ID" value="KAJ1956490.1"/>
    <property type="molecule type" value="Genomic_DNA"/>
</dbReference>